<dbReference type="PROSITE" id="PS00167">
    <property type="entry name" value="TRP_SYNTHASE_ALPHA"/>
    <property type="match status" value="1"/>
</dbReference>
<sequence>MSLVYNTLRKNSSRCALVPFITAGFPNLKTTINVLHALDNSGADVIELGIPYSDALADGPIIQQSSKISLDQGIHIDDIINMLKSVIPSLDAPVIIFTYYNPILAKGILSFIFDISSAGVSGLIIPDLPLEESDYIMELCDKYNIELILFIAPTSSRIRIKRIIAKSRGCIYLVSSYGVTGPRNQIDNTVSILAKDIKDQTNKAIMLGFGISSAEQAKYMSKWYIDGMVIGSAFMKIMLNDSSVSSIKSVANFCNLIKSTIK</sequence>
<dbReference type="UniPathway" id="UPA00035">
    <property type="reaction ID" value="UER00044"/>
</dbReference>
<evidence type="ECO:0000313" key="14">
    <source>
        <dbReference type="EMBL" id="QCI07150.1"/>
    </source>
</evidence>
<evidence type="ECO:0000256" key="3">
    <source>
        <dbReference type="ARBA" id="ARBA00004733"/>
    </source>
</evidence>
<geneLocation type="plastid" evidence="14"/>
<protein>
    <recommendedName>
        <fullName evidence="12">Tryptophan synthase alpha chain</fullName>
        <ecNumber evidence="12">4.2.1.20</ecNumber>
    </recommendedName>
</protein>
<comment type="similarity">
    <text evidence="12 13">Belongs to the TrpA family.</text>
</comment>
<dbReference type="NCBIfam" id="TIGR00262">
    <property type="entry name" value="trpA"/>
    <property type="match status" value="1"/>
</dbReference>
<comment type="subcellular location">
    <subcellularLocation>
        <location evidence="2">Plastid</location>
        <location evidence="2">Chloroplast</location>
    </subcellularLocation>
</comment>
<dbReference type="Gene3D" id="3.20.20.70">
    <property type="entry name" value="Aldolase class I"/>
    <property type="match status" value="1"/>
</dbReference>
<keyword evidence="9 12" id="KW-0057">Aromatic amino acid biosynthesis</keyword>
<dbReference type="Pfam" id="PF00290">
    <property type="entry name" value="Trp_syntA"/>
    <property type="match status" value="1"/>
</dbReference>
<comment type="pathway">
    <text evidence="3 12">Amino-acid biosynthesis; L-tryptophan biosynthesis; L-tryptophan from chorismate: step 5/5.</text>
</comment>
<dbReference type="EMBL" id="MK814680">
    <property type="protein sequence ID" value="QCI07150.1"/>
    <property type="molecule type" value="Genomic_DNA"/>
</dbReference>
<evidence type="ECO:0000256" key="8">
    <source>
        <dbReference type="ARBA" id="ARBA00022822"/>
    </source>
</evidence>
<evidence type="ECO:0000256" key="5">
    <source>
        <dbReference type="ARBA" id="ARBA00022528"/>
    </source>
</evidence>
<dbReference type="PANTHER" id="PTHR43406">
    <property type="entry name" value="TRYPTOPHAN SYNTHASE, ALPHA CHAIN"/>
    <property type="match status" value="1"/>
</dbReference>
<evidence type="ECO:0000256" key="10">
    <source>
        <dbReference type="ARBA" id="ARBA00023239"/>
    </source>
</evidence>
<keyword evidence="5" id="KW-0150">Chloroplast</keyword>
<dbReference type="GO" id="GO:0005829">
    <property type="term" value="C:cytosol"/>
    <property type="evidence" value="ECO:0007669"/>
    <property type="project" value="TreeGrafter"/>
</dbReference>
<reference evidence="14" key="1">
    <citation type="journal article" date="2019" name="Mol. Phylogenet. Evol.">
        <title>Morphological evolution and classification of the red algal order Ceramiales inferred using plastid phylogenomics.</title>
        <authorList>
            <person name="Diaz-Tapia P."/>
            <person name="Pasella M.M."/>
            <person name="Verbruggen H."/>
            <person name="Maggs C.A."/>
        </authorList>
    </citation>
    <scope>NUCLEOTIDE SEQUENCE</scope>
    <source>
        <strain evidence="14">HV05551</strain>
    </source>
</reference>
<dbReference type="FunFam" id="3.20.20.70:FF:000037">
    <property type="entry name" value="Tryptophan synthase alpha chain"/>
    <property type="match status" value="1"/>
</dbReference>
<dbReference type="InterPro" id="IPR018204">
    <property type="entry name" value="Trp_synthase_alpha_AS"/>
</dbReference>
<comment type="function">
    <text evidence="1 12">The alpha subunit is responsible for the aldol cleavage of indoleglycerol phosphate to indole and glyceraldehyde 3-phosphate.</text>
</comment>
<dbReference type="EC" id="4.2.1.20" evidence="12"/>
<proteinExistence type="inferred from homology"/>
<dbReference type="PANTHER" id="PTHR43406:SF1">
    <property type="entry name" value="TRYPTOPHAN SYNTHASE ALPHA CHAIN, CHLOROPLASTIC"/>
    <property type="match status" value="1"/>
</dbReference>
<keyword evidence="10 12" id="KW-0456">Lyase</keyword>
<evidence type="ECO:0000256" key="4">
    <source>
        <dbReference type="ARBA" id="ARBA00011270"/>
    </source>
</evidence>
<evidence type="ECO:0000256" key="13">
    <source>
        <dbReference type="RuleBase" id="RU003662"/>
    </source>
</evidence>
<feature type="active site" description="Proton acceptor" evidence="12">
    <location>
        <position position="58"/>
    </location>
</feature>
<dbReference type="InterPro" id="IPR002028">
    <property type="entry name" value="Trp_synthase_suA"/>
</dbReference>
<dbReference type="HAMAP" id="MF_00131">
    <property type="entry name" value="Trp_synth_alpha"/>
    <property type="match status" value="1"/>
</dbReference>
<feature type="active site" description="Proton acceptor" evidence="12">
    <location>
        <position position="47"/>
    </location>
</feature>
<comment type="subunit">
    <text evidence="4 12">Tetramer of two alpha and two beta chains.</text>
</comment>
<dbReference type="GO" id="GO:0009507">
    <property type="term" value="C:chloroplast"/>
    <property type="evidence" value="ECO:0007669"/>
    <property type="project" value="UniProtKB-SubCell"/>
</dbReference>
<organism evidence="14">
    <name type="scientific">Hypnea pannosa</name>
    <dbReference type="NCBI Taxonomy" id="105607"/>
    <lineage>
        <taxon>Eukaryota</taxon>
        <taxon>Rhodophyta</taxon>
        <taxon>Florideophyceae</taxon>
        <taxon>Rhodymeniophycidae</taxon>
        <taxon>Gigartinales</taxon>
        <taxon>Hypneaceae</taxon>
        <taxon>Hypnea</taxon>
    </lineage>
</organism>
<dbReference type="CDD" id="cd04724">
    <property type="entry name" value="Tryptophan_synthase_alpha"/>
    <property type="match status" value="1"/>
</dbReference>
<reference evidence="14" key="2">
    <citation type="submission" date="2019-04" db="EMBL/GenBank/DDBJ databases">
        <authorList>
            <person name="Pasella M."/>
        </authorList>
    </citation>
    <scope>NUCLEOTIDE SEQUENCE</scope>
    <source>
        <strain evidence="14">HV05551</strain>
    </source>
</reference>
<keyword evidence="7 14" id="KW-0934">Plastid</keyword>
<evidence type="ECO:0000256" key="1">
    <source>
        <dbReference type="ARBA" id="ARBA00003365"/>
    </source>
</evidence>
<dbReference type="InterPro" id="IPR011060">
    <property type="entry name" value="RibuloseP-bd_barrel"/>
</dbReference>
<dbReference type="SUPFAM" id="SSF51366">
    <property type="entry name" value="Ribulose-phoshate binding barrel"/>
    <property type="match status" value="1"/>
</dbReference>
<dbReference type="GO" id="GO:0004834">
    <property type="term" value="F:tryptophan synthase activity"/>
    <property type="evidence" value="ECO:0007669"/>
    <property type="project" value="UniProtKB-UniRule"/>
</dbReference>
<keyword evidence="8 12" id="KW-0822">Tryptophan biosynthesis</keyword>
<keyword evidence="6 12" id="KW-0028">Amino-acid biosynthesis</keyword>
<evidence type="ECO:0000256" key="11">
    <source>
        <dbReference type="ARBA" id="ARBA00049047"/>
    </source>
</evidence>
<evidence type="ECO:0000256" key="6">
    <source>
        <dbReference type="ARBA" id="ARBA00022605"/>
    </source>
</evidence>
<name>A0A4D6WXJ8_9FLOR</name>
<evidence type="ECO:0000256" key="7">
    <source>
        <dbReference type="ARBA" id="ARBA00022640"/>
    </source>
</evidence>
<evidence type="ECO:0000256" key="2">
    <source>
        <dbReference type="ARBA" id="ARBA00004229"/>
    </source>
</evidence>
<evidence type="ECO:0000256" key="9">
    <source>
        <dbReference type="ARBA" id="ARBA00023141"/>
    </source>
</evidence>
<dbReference type="AlphaFoldDB" id="A0A4D6WXJ8"/>
<dbReference type="InterPro" id="IPR013785">
    <property type="entry name" value="Aldolase_TIM"/>
</dbReference>
<accession>A0A4D6WXJ8</accession>
<gene>
    <name evidence="12 14" type="primary">trpA</name>
</gene>
<evidence type="ECO:0000256" key="12">
    <source>
        <dbReference type="HAMAP-Rule" id="MF_00131"/>
    </source>
</evidence>
<comment type="catalytic activity">
    <reaction evidence="11 12">
        <text>(1S,2R)-1-C-(indol-3-yl)glycerol 3-phosphate + L-serine = D-glyceraldehyde 3-phosphate + L-tryptophan + H2O</text>
        <dbReference type="Rhea" id="RHEA:10532"/>
        <dbReference type="ChEBI" id="CHEBI:15377"/>
        <dbReference type="ChEBI" id="CHEBI:33384"/>
        <dbReference type="ChEBI" id="CHEBI:57912"/>
        <dbReference type="ChEBI" id="CHEBI:58866"/>
        <dbReference type="ChEBI" id="CHEBI:59776"/>
        <dbReference type="EC" id="4.2.1.20"/>
    </reaction>
</comment>